<organism evidence="1">
    <name type="scientific">Hellea balneolensis</name>
    <dbReference type="NCBI Taxonomy" id="287478"/>
    <lineage>
        <taxon>Bacteria</taxon>
        <taxon>Pseudomonadati</taxon>
        <taxon>Pseudomonadota</taxon>
        <taxon>Alphaproteobacteria</taxon>
        <taxon>Maricaulales</taxon>
        <taxon>Robiginitomaculaceae</taxon>
        <taxon>Hellea</taxon>
    </lineage>
</organism>
<protein>
    <submittedName>
        <fullName evidence="1">UrcA family protein</fullName>
    </submittedName>
</protein>
<accession>A0A7C5QQJ1</accession>
<dbReference type="AlphaFoldDB" id="A0A7C5QQJ1"/>
<dbReference type="InterPro" id="IPR030972">
    <property type="entry name" value="UrcA_uranyl"/>
</dbReference>
<dbReference type="Proteomes" id="UP000885830">
    <property type="component" value="Unassembled WGS sequence"/>
</dbReference>
<name>A0A7C5QQJ1_9PROT</name>
<dbReference type="EMBL" id="DRMJ01000021">
    <property type="protein sequence ID" value="HHL42059.1"/>
    <property type="molecule type" value="Genomic_DNA"/>
</dbReference>
<proteinExistence type="predicted"/>
<gene>
    <name evidence="1" type="ORF">ENJ42_00445</name>
</gene>
<sequence length="193" mass="22112">MSPICPMQTSGQSCVRSWIGCIRKSPRRLRKLHHKHAKFSHRIFLRTPSSITRFFSFPFCAMVCVWMPHTMETIMKTLSLFTCILPVLIFSALPTSASEHASSAKTYTVRYNPTELTTQAGRNAVLKRIRLTAQDVCKDEFGGERFLRKLDMHRCINQISKNLVAQTGNKNLEAMRVQHKHRDKPVKLAARTP</sequence>
<evidence type="ECO:0000313" key="1">
    <source>
        <dbReference type="EMBL" id="HHL42059.1"/>
    </source>
</evidence>
<comment type="caution">
    <text evidence="1">The sequence shown here is derived from an EMBL/GenBank/DDBJ whole genome shotgun (WGS) entry which is preliminary data.</text>
</comment>
<reference evidence="1" key="1">
    <citation type="journal article" date="2020" name="mSystems">
        <title>Genome- and Community-Level Interaction Insights into Carbon Utilization and Element Cycling Functions of Hydrothermarchaeota in Hydrothermal Sediment.</title>
        <authorList>
            <person name="Zhou Z."/>
            <person name="Liu Y."/>
            <person name="Xu W."/>
            <person name="Pan J."/>
            <person name="Luo Z.H."/>
            <person name="Li M."/>
        </authorList>
    </citation>
    <scope>NUCLEOTIDE SEQUENCE [LARGE SCALE GENOMIC DNA]</scope>
    <source>
        <strain evidence="1">HyVt-485</strain>
    </source>
</reference>
<dbReference type="NCBIfam" id="TIGR04433">
    <property type="entry name" value="UrcA_uranyl"/>
    <property type="match status" value="1"/>
</dbReference>